<feature type="compositionally biased region" description="Polar residues" evidence="1">
    <location>
        <begin position="78"/>
        <end position="92"/>
    </location>
</feature>
<keyword evidence="2" id="KW-1133">Transmembrane helix</keyword>
<organism evidence="3 4">
    <name type="scientific">Nesidiocoris tenuis</name>
    <dbReference type="NCBI Taxonomy" id="355587"/>
    <lineage>
        <taxon>Eukaryota</taxon>
        <taxon>Metazoa</taxon>
        <taxon>Ecdysozoa</taxon>
        <taxon>Arthropoda</taxon>
        <taxon>Hexapoda</taxon>
        <taxon>Insecta</taxon>
        <taxon>Pterygota</taxon>
        <taxon>Neoptera</taxon>
        <taxon>Paraneoptera</taxon>
        <taxon>Hemiptera</taxon>
        <taxon>Heteroptera</taxon>
        <taxon>Panheteroptera</taxon>
        <taxon>Cimicomorpha</taxon>
        <taxon>Miridae</taxon>
        <taxon>Dicyphina</taxon>
        <taxon>Nesidiocoris</taxon>
    </lineage>
</organism>
<evidence type="ECO:0000256" key="1">
    <source>
        <dbReference type="SAM" id="MobiDB-lite"/>
    </source>
</evidence>
<gene>
    <name evidence="3" type="ORF">NTEN_LOCUS22382</name>
</gene>
<feature type="non-terminal residue" evidence="3">
    <location>
        <position position="245"/>
    </location>
</feature>
<feature type="compositionally biased region" description="Low complexity" evidence="1">
    <location>
        <begin position="31"/>
        <end position="44"/>
    </location>
</feature>
<dbReference type="AlphaFoldDB" id="A0A6H5HQ58"/>
<dbReference type="Proteomes" id="UP000479000">
    <property type="component" value="Unassembled WGS sequence"/>
</dbReference>
<feature type="compositionally biased region" description="Basic and acidic residues" evidence="1">
    <location>
        <begin position="1"/>
        <end position="30"/>
    </location>
</feature>
<protein>
    <submittedName>
        <fullName evidence="3">Uncharacterized protein</fullName>
    </submittedName>
</protein>
<evidence type="ECO:0000313" key="3">
    <source>
        <dbReference type="EMBL" id="CAB0018536.1"/>
    </source>
</evidence>
<sequence length="245" mass="27241">MDSPETKSERSDGDNRSRDGSSSSHKDSRRSSSSSSSSSSNSSRPDGDSIDSFDHQHVYANPALDVAPEIPEVDYPTSRRNSTESKSNFSNRSTDHPPTPTTRRSSDESVIIHGPVEQRDPRFYTIPLQDYPYPPASETGNASAEDEPVENFWKFFMYGILILAAITAIVLIIWASVTANVLPFLQHTAGRYHLWSVVQVGEDFCYIGGQDVCATGCLFRLKSDTILIYQYRTKSCTSHASERTE</sequence>
<accession>A0A6H5HQ58</accession>
<keyword evidence="2" id="KW-0812">Transmembrane</keyword>
<proteinExistence type="predicted"/>
<evidence type="ECO:0000313" key="4">
    <source>
        <dbReference type="Proteomes" id="UP000479000"/>
    </source>
</evidence>
<dbReference type="EMBL" id="CADCXU010032971">
    <property type="protein sequence ID" value="CAB0018536.1"/>
    <property type="molecule type" value="Genomic_DNA"/>
</dbReference>
<keyword evidence="4" id="KW-1185">Reference proteome</keyword>
<feature type="region of interest" description="Disordered" evidence="1">
    <location>
        <begin position="1"/>
        <end position="114"/>
    </location>
</feature>
<feature type="transmembrane region" description="Helical" evidence="2">
    <location>
        <begin position="155"/>
        <end position="177"/>
    </location>
</feature>
<reference evidence="3 4" key="1">
    <citation type="submission" date="2020-02" db="EMBL/GenBank/DDBJ databases">
        <authorList>
            <person name="Ferguson B K."/>
        </authorList>
    </citation>
    <scope>NUCLEOTIDE SEQUENCE [LARGE SCALE GENOMIC DNA]</scope>
</reference>
<evidence type="ECO:0000256" key="2">
    <source>
        <dbReference type="SAM" id="Phobius"/>
    </source>
</evidence>
<name>A0A6H5HQ58_9HEMI</name>
<keyword evidence="2" id="KW-0472">Membrane</keyword>